<accession>A0A817FE21</accession>
<name>A0A817FE21_LEPSM</name>
<dbReference type="EMBL" id="CAJNVT010000221">
    <property type="protein sequence ID" value="CAF2747721.1"/>
    <property type="molecule type" value="Genomic_DNA"/>
</dbReference>
<reference evidence="1" key="1">
    <citation type="submission" date="2021-02" db="EMBL/GenBank/DDBJ databases">
        <authorList>
            <person name="Bekaert M."/>
        </authorList>
    </citation>
    <scope>NUCLEOTIDE SEQUENCE</scope>
    <source>
        <strain evidence="1">IoA-00</strain>
    </source>
</reference>
<evidence type="ECO:0000313" key="1">
    <source>
        <dbReference type="EMBL" id="CAF2747721.1"/>
    </source>
</evidence>
<organism evidence="1 2">
    <name type="scientific">Lepeophtheirus salmonis</name>
    <name type="common">Salmon louse</name>
    <name type="synonym">Caligus salmonis</name>
    <dbReference type="NCBI Taxonomy" id="72036"/>
    <lineage>
        <taxon>Eukaryota</taxon>
        <taxon>Metazoa</taxon>
        <taxon>Ecdysozoa</taxon>
        <taxon>Arthropoda</taxon>
        <taxon>Crustacea</taxon>
        <taxon>Multicrustacea</taxon>
        <taxon>Hexanauplia</taxon>
        <taxon>Copepoda</taxon>
        <taxon>Siphonostomatoida</taxon>
        <taxon>Caligidae</taxon>
        <taxon>Lepeophtheirus</taxon>
    </lineage>
</organism>
<comment type="caution">
    <text evidence="1">The sequence shown here is derived from an EMBL/GenBank/DDBJ whole genome shotgun (WGS) entry which is preliminary data.</text>
</comment>
<keyword evidence="2" id="KW-1185">Reference proteome</keyword>
<gene>
    <name evidence="1" type="ORF">LSAA_372</name>
</gene>
<evidence type="ECO:0000313" key="2">
    <source>
        <dbReference type="Proteomes" id="UP000675881"/>
    </source>
</evidence>
<dbReference type="Proteomes" id="UP000675881">
    <property type="component" value="Unassembled WGS sequence"/>
</dbReference>
<sequence length="121" mass="13948">MNDSAEQRDFDITLITVSHSFSSISRDTLRVLNYFCLPLWHSVQQGFLFRVQTFLKKVRHICSIRPSRTAIGVPCEHYSYRRLEVGYPQDVRGRWGQLLLLFEGTVGPAVSKLMLNGSHLH</sequence>
<protein>
    <submittedName>
        <fullName evidence="1">(salmon louse) hypothetical protein</fullName>
    </submittedName>
</protein>
<dbReference type="AlphaFoldDB" id="A0A817FE21"/>
<proteinExistence type="predicted"/>